<dbReference type="PANTHER" id="PTHR11785:SF512">
    <property type="entry name" value="SOBREMESA, ISOFORM B"/>
    <property type="match status" value="1"/>
</dbReference>
<feature type="transmembrane region" description="Helical" evidence="5">
    <location>
        <begin position="412"/>
        <end position="430"/>
    </location>
</feature>
<accession>A0A4Y9IJ99</accession>
<dbReference type="RefSeq" id="WP_135107482.1">
    <property type="nucleotide sequence ID" value="NZ_JADGKW010000010.1"/>
</dbReference>
<dbReference type="GO" id="GO:0016020">
    <property type="term" value="C:membrane"/>
    <property type="evidence" value="ECO:0007669"/>
    <property type="project" value="UniProtKB-SubCell"/>
</dbReference>
<feature type="transmembrane region" description="Helical" evidence="5">
    <location>
        <begin position="86"/>
        <end position="112"/>
    </location>
</feature>
<evidence type="ECO:0000256" key="2">
    <source>
        <dbReference type="ARBA" id="ARBA00022692"/>
    </source>
</evidence>
<dbReference type="GO" id="GO:0015179">
    <property type="term" value="F:L-amino acid transmembrane transporter activity"/>
    <property type="evidence" value="ECO:0007669"/>
    <property type="project" value="TreeGrafter"/>
</dbReference>
<comment type="caution">
    <text evidence="6">The sequence shown here is derived from an EMBL/GenBank/DDBJ whole genome shotgun (WGS) entry which is preliminary data.</text>
</comment>
<feature type="transmembrane region" description="Helical" evidence="5">
    <location>
        <begin position="124"/>
        <end position="141"/>
    </location>
</feature>
<feature type="transmembrane region" description="Helical" evidence="5">
    <location>
        <begin position="223"/>
        <end position="242"/>
    </location>
</feature>
<gene>
    <name evidence="6" type="ORF">E4T88_16900</name>
</gene>
<keyword evidence="4 5" id="KW-0472">Membrane</keyword>
<dbReference type="PIRSF" id="PIRSF006060">
    <property type="entry name" value="AA_transporter"/>
    <property type="match status" value="1"/>
</dbReference>
<feature type="transmembrane region" description="Helical" evidence="5">
    <location>
        <begin position="183"/>
        <end position="202"/>
    </location>
</feature>
<feature type="transmembrane region" description="Helical" evidence="5">
    <location>
        <begin position="12"/>
        <end position="33"/>
    </location>
</feature>
<dbReference type="PANTHER" id="PTHR11785">
    <property type="entry name" value="AMINO ACID TRANSPORTER"/>
    <property type="match status" value="1"/>
</dbReference>
<protein>
    <submittedName>
        <fullName evidence="6">Amino acid permease</fullName>
    </submittedName>
</protein>
<dbReference type="InterPro" id="IPR002293">
    <property type="entry name" value="AA/rel_permease1"/>
</dbReference>
<keyword evidence="2 5" id="KW-0812">Transmembrane</keyword>
<evidence type="ECO:0000256" key="5">
    <source>
        <dbReference type="SAM" id="Phobius"/>
    </source>
</evidence>
<dbReference type="OrthoDB" id="9806937at2"/>
<feature type="transmembrane region" description="Helical" evidence="5">
    <location>
        <begin position="153"/>
        <end position="171"/>
    </location>
</feature>
<feature type="transmembrane region" description="Helical" evidence="5">
    <location>
        <begin position="319"/>
        <end position="339"/>
    </location>
</feature>
<evidence type="ECO:0000256" key="1">
    <source>
        <dbReference type="ARBA" id="ARBA00004141"/>
    </source>
</evidence>
<evidence type="ECO:0000256" key="3">
    <source>
        <dbReference type="ARBA" id="ARBA00022989"/>
    </source>
</evidence>
<dbReference type="InterPro" id="IPR050598">
    <property type="entry name" value="AminoAcid_Transporter"/>
</dbReference>
<organism evidence="6 7">
    <name type="scientific">Dysgonomonas mossii</name>
    <dbReference type="NCBI Taxonomy" id="163665"/>
    <lineage>
        <taxon>Bacteria</taxon>
        <taxon>Pseudomonadati</taxon>
        <taxon>Bacteroidota</taxon>
        <taxon>Bacteroidia</taxon>
        <taxon>Bacteroidales</taxon>
        <taxon>Dysgonomonadaceae</taxon>
        <taxon>Dysgonomonas</taxon>
    </lineage>
</organism>
<name>A0A4Y9IJ99_9BACT</name>
<evidence type="ECO:0000313" key="7">
    <source>
        <dbReference type="Proteomes" id="UP000298285"/>
    </source>
</evidence>
<dbReference type="AlphaFoldDB" id="A0A4Y9IJ99"/>
<feature type="transmembrane region" description="Helical" evidence="5">
    <location>
        <begin position="345"/>
        <end position="366"/>
    </location>
</feature>
<feature type="transmembrane region" description="Helical" evidence="5">
    <location>
        <begin position="45"/>
        <end position="65"/>
    </location>
</feature>
<dbReference type="Gene3D" id="1.20.1740.10">
    <property type="entry name" value="Amino acid/polyamine transporter I"/>
    <property type="match status" value="1"/>
</dbReference>
<evidence type="ECO:0000313" key="6">
    <source>
        <dbReference type="EMBL" id="TFU86848.1"/>
    </source>
</evidence>
<reference evidence="6 7" key="1">
    <citation type="submission" date="2019-03" db="EMBL/GenBank/DDBJ databases">
        <title>Diversity of the mouse oral microbiome.</title>
        <authorList>
            <person name="Joseph S."/>
            <person name="Aduse-Opoku J."/>
            <person name="Curtis M."/>
            <person name="Wade W."/>
            <person name="Hashim A."/>
        </authorList>
    </citation>
    <scope>NUCLEOTIDE SEQUENCE [LARGE SCALE GENOMIC DNA]</scope>
    <source>
        <strain evidence="6 7">P11</strain>
    </source>
</reference>
<keyword evidence="3 5" id="KW-1133">Transmembrane helix</keyword>
<comment type="subcellular location">
    <subcellularLocation>
        <location evidence="1">Membrane</location>
        <topology evidence="1">Multi-pass membrane protein</topology>
    </subcellularLocation>
</comment>
<evidence type="ECO:0000256" key="4">
    <source>
        <dbReference type="ARBA" id="ARBA00023136"/>
    </source>
</evidence>
<feature type="transmembrane region" description="Helical" evidence="5">
    <location>
        <begin position="386"/>
        <end position="406"/>
    </location>
</feature>
<dbReference type="EMBL" id="SPPK01000010">
    <property type="protein sequence ID" value="TFU86848.1"/>
    <property type="molecule type" value="Genomic_DNA"/>
</dbReference>
<feature type="transmembrane region" description="Helical" evidence="5">
    <location>
        <begin position="277"/>
        <end position="298"/>
    </location>
</feature>
<proteinExistence type="predicted"/>
<sequence>MSVKNIQKIGSLTGISIVVANMVGTGAFTSLGFQLEALSNTNTILSLWILGGVVALCGAFSYAEIGTDIKKSGGEYTFLSQIYHPVIGYLSGWISLTVGFAAPIALATMAFTEYLPIKTGYPKLIGICLVVLITLVHSRSLNISSVFQNISTFLKVFFILVFIAIGVILPADDTATAINYDKSYLLEIGSAAFAINLIYVSYSYSGWNAAAYITEEFRNPRKSLPRALIGGTLIVTVIYTLLQYTMLKHAAFSDLAGKLNVGSICVEQMLGSFPAKIFSGIISLFLVSGISAMVWIGARVTSSIAKDHSLWHIFKSKEGAVPVKALYLQCGISIFLILTGSFSQVMMYCGMLLNISTLMVVLGVVLRRYRNKRNNIPVTDNFKSPLFPCMQILFIIVSLWMIVFVVGNDFKASMVGVTNLVLGLITYFISRKKDKRAKV</sequence>
<dbReference type="Proteomes" id="UP000298285">
    <property type="component" value="Unassembled WGS sequence"/>
</dbReference>
<dbReference type="Pfam" id="PF13520">
    <property type="entry name" value="AA_permease_2"/>
    <property type="match status" value="1"/>
</dbReference>